<name>A0A8J6LCM1_TENMO</name>
<sequence length="357" mass="38642">MVYANPTYTLHSTITFQSIIVTATITHIVHYLICPCDATICLALACPEKSGVARPPPPPSYPVKVERKRAYLCGAMRFPGGGVIIYADGPPGLELGTLCLCWCAQILPCRTSDAPGPRDGEAPERDRARTVSPTPPALSSSTARFKNPAGGDGFYNIFQERGIVVGWLAPPAQRLPFRPRKTAAPICSPGAGVNEVPRKREAPGASSGDYIRRPRLRGPDLNKNAAVMSGRRRIVQTSQPKRARVGVEAPGGGGVDRLAARGPPSPAPQVSRPEGPGRSHSRARRRLRLPGPNWFFVDDIEFAVTMVLHTPGPAPRPPATQMTPDKDSIPERRFAAHEMRLSRIGKRAKFRRGAPQI</sequence>
<dbReference type="EMBL" id="JABDTM020019748">
    <property type="protein sequence ID" value="KAH0817314.1"/>
    <property type="molecule type" value="Genomic_DNA"/>
</dbReference>
<dbReference type="Proteomes" id="UP000719412">
    <property type="component" value="Unassembled WGS sequence"/>
</dbReference>
<dbReference type="AlphaFoldDB" id="A0A8J6LCM1"/>
<reference evidence="2" key="2">
    <citation type="submission" date="2021-08" db="EMBL/GenBank/DDBJ databases">
        <authorList>
            <person name="Eriksson T."/>
        </authorList>
    </citation>
    <scope>NUCLEOTIDE SEQUENCE</scope>
    <source>
        <strain evidence="2">Stoneville</strain>
        <tissue evidence="2">Whole head</tissue>
    </source>
</reference>
<proteinExistence type="predicted"/>
<gene>
    <name evidence="2" type="ORF">GEV33_005476</name>
</gene>
<feature type="compositionally biased region" description="Basic and acidic residues" evidence="1">
    <location>
        <begin position="116"/>
        <end position="129"/>
    </location>
</feature>
<keyword evidence="3" id="KW-1185">Reference proteome</keyword>
<evidence type="ECO:0000313" key="3">
    <source>
        <dbReference type="Proteomes" id="UP000719412"/>
    </source>
</evidence>
<organism evidence="2 3">
    <name type="scientific">Tenebrio molitor</name>
    <name type="common">Yellow mealworm beetle</name>
    <dbReference type="NCBI Taxonomy" id="7067"/>
    <lineage>
        <taxon>Eukaryota</taxon>
        <taxon>Metazoa</taxon>
        <taxon>Ecdysozoa</taxon>
        <taxon>Arthropoda</taxon>
        <taxon>Hexapoda</taxon>
        <taxon>Insecta</taxon>
        <taxon>Pterygota</taxon>
        <taxon>Neoptera</taxon>
        <taxon>Endopterygota</taxon>
        <taxon>Coleoptera</taxon>
        <taxon>Polyphaga</taxon>
        <taxon>Cucujiformia</taxon>
        <taxon>Tenebrionidae</taxon>
        <taxon>Tenebrio</taxon>
    </lineage>
</organism>
<evidence type="ECO:0000256" key="1">
    <source>
        <dbReference type="SAM" id="MobiDB-lite"/>
    </source>
</evidence>
<reference evidence="2" key="1">
    <citation type="journal article" date="2020" name="J Insects Food Feed">
        <title>The yellow mealworm (Tenebrio molitor) genome: a resource for the emerging insects as food and feed industry.</title>
        <authorList>
            <person name="Eriksson T."/>
            <person name="Andere A."/>
            <person name="Kelstrup H."/>
            <person name="Emery V."/>
            <person name="Picard C."/>
        </authorList>
    </citation>
    <scope>NUCLEOTIDE SEQUENCE</scope>
    <source>
        <strain evidence="2">Stoneville</strain>
        <tissue evidence="2">Whole head</tissue>
    </source>
</reference>
<accession>A0A8J6LCM1</accession>
<feature type="region of interest" description="Disordered" evidence="1">
    <location>
        <begin position="188"/>
        <end position="285"/>
    </location>
</feature>
<protein>
    <submittedName>
        <fullName evidence="2">Uncharacterized protein</fullName>
    </submittedName>
</protein>
<evidence type="ECO:0000313" key="2">
    <source>
        <dbReference type="EMBL" id="KAH0817314.1"/>
    </source>
</evidence>
<feature type="region of interest" description="Disordered" evidence="1">
    <location>
        <begin position="114"/>
        <end position="145"/>
    </location>
</feature>
<comment type="caution">
    <text evidence="2">The sequence shown here is derived from an EMBL/GenBank/DDBJ whole genome shotgun (WGS) entry which is preliminary data.</text>
</comment>